<keyword evidence="1" id="KW-1133">Transmembrane helix</keyword>
<reference evidence="4" key="1">
    <citation type="journal article" date="2018" name="Genome Biol.">
        <title>SKESA: strategic k-mer extension for scrupulous assemblies.</title>
        <authorList>
            <person name="Souvorov A."/>
            <person name="Agarwala R."/>
            <person name="Lipman D.J."/>
        </authorList>
    </citation>
    <scope>NUCLEOTIDE SEQUENCE [LARGE SCALE GENOMIC DNA]</scope>
    <source>
        <strain evidence="5">C0382</strain>
        <strain evidence="4">EC00763</strain>
    </source>
</reference>
<dbReference type="Proteomes" id="UP001180189">
    <property type="component" value="Chromosome"/>
</dbReference>
<dbReference type="Pfam" id="PF13994">
    <property type="entry name" value="PgaD"/>
    <property type="match status" value="1"/>
</dbReference>
<accession>A0A066SWE3</accession>
<dbReference type="EMBL" id="DABBJX010000003">
    <property type="protein sequence ID" value="HAH4523358.1"/>
    <property type="molecule type" value="Genomic_DNA"/>
</dbReference>
<dbReference type="EMBL" id="CP107128">
    <property type="protein sequence ID" value="WLM97612.1"/>
    <property type="molecule type" value="Genomic_DNA"/>
</dbReference>
<evidence type="ECO:0000313" key="9">
    <source>
        <dbReference type="Proteomes" id="UP000382540"/>
    </source>
</evidence>
<evidence type="ECO:0000313" key="8">
    <source>
        <dbReference type="Proteomes" id="UP000288730"/>
    </source>
</evidence>
<evidence type="ECO:0000313" key="6">
    <source>
        <dbReference type="EMBL" id="RXD15766.1"/>
    </source>
</evidence>
<evidence type="ECO:0000313" key="5">
    <source>
        <dbReference type="EMBL" id="HAH7766788.1"/>
    </source>
</evidence>
<dbReference type="Proteomes" id="UP000843571">
    <property type="component" value="Unassembled WGS sequence"/>
</dbReference>
<evidence type="ECO:0000313" key="7">
    <source>
        <dbReference type="EMBL" id="WLM97612.1"/>
    </source>
</evidence>
<feature type="transmembrane region" description="Helical" evidence="1">
    <location>
        <begin position="20"/>
        <end position="42"/>
    </location>
</feature>
<dbReference type="AlphaFoldDB" id="A0A066SWE3"/>
<protein>
    <submittedName>
        <fullName evidence="2">Poly-beta-1,6-N-acetyl-D-glucosamine biosynthesis protein PgaD</fullName>
    </submittedName>
</protein>
<dbReference type="EMBL" id="SCJN01000106">
    <property type="protein sequence ID" value="RXD15766.1"/>
    <property type="molecule type" value="Genomic_DNA"/>
</dbReference>
<gene>
    <name evidence="2" type="primary">pgaD</name>
    <name evidence="2" type="ORF">D9J61_04340</name>
    <name evidence="6" type="ORF">EPS76_14480</name>
    <name evidence="4" type="ORF">GRC73_05005</name>
    <name evidence="5" type="ORF">HIE29_000112</name>
    <name evidence="7" type="ORF">OGM49_09050</name>
    <name evidence="3" type="ORF">R8O40_001755</name>
</gene>
<reference evidence="3" key="6">
    <citation type="submission" date="2024-02" db="EMBL/GenBank/DDBJ databases">
        <authorList>
            <consortium name="Clinical and Environmental Microbiology Branch: Whole genome sequencing antimicrobial resistance pathogens in the healthcare setting"/>
        </authorList>
    </citation>
    <scope>NUCLEOTIDE SEQUENCE</scope>
    <source>
        <strain evidence="3">1924188</strain>
    </source>
</reference>
<dbReference type="NCBIfam" id="NF011180">
    <property type="entry name" value="PRK14585.1"/>
    <property type="match status" value="1"/>
</dbReference>
<evidence type="ECO:0000256" key="1">
    <source>
        <dbReference type="SAM" id="Phobius"/>
    </source>
</evidence>
<keyword evidence="1" id="KW-0812">Transmembrane</keyword>
<sequence length="137" mass="16134">MNNLIITTRQSPVRLLVDYVATTILWTLFALFIFLFAIDLLTGYFWQSEARSRLQFYFLLAVVNAVVLIVWALYNKLRFQKQQHHAAYQYTPQEYAESLAIPDELYQQLQKSHRMSVHFTSQGQIKMVVSEKTLVRV</sequence>
<dbReference type="EMBL" id="AAAGZE010000005">
    <property type="protein sequence ID" value="EAC1531245.1"/>
    <property type="molecule type" value="Genomic_DNA"/>
</dbReference>
<dbReference type="NCBIfam" id="TIGR03940">
    <property type="entry name" value="PGA_PgaD"/>
    <property type="match status" value="1"/>
</dbReference>
<dbReference type="RefSeq" id="WP_001061089.1">
    <property type="nucleotide sequence ID" value="NZ_AP018784.2"/>
</dbReference>
<name>A0A066SWE3_ECOLX</name>
<keyword evidence="1" id="KW-0472">Membrane</keyword>
<dbReference type="Proteomes" id="UP000288730">
    <property type="component" value="Unassembled WGS sequence"/>
</dbReference>
<feature type="transmembrane region" description="Helical" evidence="1">
    <location>
        <begin position="54"/>
        <end position="74"/>
    </location>
</feature>
<reference evidence="2 9" key="2">
    <citation type="submission" date="2018-10" db="EMBL/GenBank/DDBJ databases">
        <authorList>
            <consortium name="NARMS: The National Antimicrobial Resistance Monitoring System"/>
        </authorList>
    </citation>
    <scope>NUCLEOTIDE SEQUENCE [LARGE SCALE GENOMIC DNA]</scope>
    <source>
        <strain evidence="2 9">CVM N17EC1330</strain>
    </source>
</reference>
<reference evidence="4" key="4">
    <citation type="submission" date="2019-12" db="EMBL/GenBank/DDBJ databases">
        <authorList>
            <consortium name="NCBI Pathogen Detection Project"/>
        </authorList>
    </citation>
    <scope>NUCLEOTIDE SEQUENCE</scope>
    <source>
        <strain evidence="5">C0382</strain>
        <strain evidence="4">EC00763</strain>
    </source>
</reference>
<dbReference type="Proteomes" id="UP000382540">
    <property type="component" value="Unassembled WGS sequence"/>
</dbReference>
<dbReference type="GO" id="GO:0043709">
    <property type="term" value="P:cell adhesion involved in single-species biofilm formation"/>
    <property type="evidence" value="ECO:0007669"/>
    <property type="project" value="InterPro"/>
</dbReference>
<evidence type="ECO:0000313" key="4">
    <source>
        <dbReference type="EMBL" id="HAH4523358.1"/>
    </source>
</evidence>
<proteinExistence type="predicted"/>
<organism evidence="2 9">
    <name type="scientific">Escherichia coli</name>
    <dbReference type="NCBI Taxonomy" id="562"/>
    <lineage>
        <taxon>Bacteria</taxon>
        <taxon>Pseudomonadati</taxon>
        <taxon>Pseudomonadota</taxon>
        <taxon>Gammaproteobacteria</taxon>
        <taxon>Enterobacterales</taxon>
        <taxon>Enterobacteriaceae</taxon>
        <taxon>Escherichia</taxon>
    </lineage>
</organism>
<dbReference type="EMBL" id="ABONVU020000005">
    <property type="protein sequence ID" value="EMJ5253548.1"/>
    <property type="molecule type" value="Genomic_DNA"/>
</dbReference>
<dbReference type="InterPro" id="IPR023829">
    <property type="entry name" value="PGA_PgaD"/>
</dbReference>
<dbReference type="Proteomes" id="UP001285616">
    <property type="component" value="Unassembled WGS sequence"/>
</dbReference>
<reference evidence="7" key="5">
    <citation type="journal article" date="2023" name="Microorganisms">
        <title>Comparative Genomic Analysis of ST131 Subclade C2 of ESBL-Producing E. coli Isolates from Patients with Recurrent and Sporadic Urinary Tract Infections.</title>
        <authorList>
            <person name="Jaen-Luchoro D."/>
            <person name="Kahnamouei A."/>
            <person name="Yazdanshenas S."/>
            <person name="Lindblom A."/>
            <person name="Samuelsson E."/>
            <person name="Ahren C."/>
            <person name="Karami N."/>
        </authorList>
    </citation>
    <scope>NUCLEOTIDE SEQUENCE</scope>
    <source>
        <strain evidence="7">S7</strain>
    </source>
</reference>
<evidence type="ECO:0000313" key="2">
    <source>
        <dbReference type="EMBL" id="EAC1531245.1"/>
    </source>
</evidence>
<reference evidence="6 8" key="3">
    <citation type="submission" date="2019-01" db="EMBL/GenBank/DDBJ databases">
        <title>Genomic analysis of febrile catheter-associated UTI E. coli isolates.</title>
        <authorList>
            <person name="Potter R."/>
            <person name="Zou Z."/>
            <person name="Henderson J."/>
            <person name="Dantas G."/>
        </authorList>
    </citation>
    <scope>NUCLEOTIDE SEQUENCE [LARGE SCALE GENOMIC DNA]</scope>
    <source>
        <strain evidence="6 8">29_CAASB</strain>
    </source>
</reference>
<evidence type="ECO:0000313" key="3">
    <source>
        <dbReference type="EMBL" id="EMJ5253548.1"/>
    </source>
</evidence>
<dbReference type="EMBL" id="DABCJL010000001">
    <property type="protein sequence ID" value="HAH7766788.1"/>
    <property type="molecule type" value="Genomic_DNA"/>
</dbReference>